<gene>
    <name evidence="1" type="ORF">HK100_008073</name>
</gene>
<reference evidence="1" key="1">
    <citation type="submission" date="2020-05" db="EMBL/GenBank/DDBJ databases">
        <title>Phylogenomic resolution of chytrid fungi.</title>
        <authorList>
            <person name="Stajich J.E."/>
            <person name="Amses K."/>
            <person name="Simmons R."/>
            <person name="Seto K."/>
            <person name="Myers J."/>
            <person name="Bonds A."/>
            <person name="Quandt C.A."/>
            <person name="Barry K."/>
            <person name="Liu P."/>
            <person name="Grigoriev I."/>
            <person name="Longcore J.E."/>
            <person name="James T.Y."/>
        </authorList>
    </citation>
    <scope>NUCLEOTIDE SEQUENCE</scope>
    <source>
        <strain evidence="1">JEL0513</strain>
    </source>
</reference>
<dbReference type="Proteomes" id="UP001211907">
    <property type="component" value="Unassembled WGS sequence"/>
</dbReference>
<keyword evidence="2" id="KW-1185">Reference proteome</keyword>
<evidence type="ECO:0000313" key="1">
    <source>
        <dbReference type="EMBL" id="KAJ3088327.1"/>
    </source>
</evidence>
<dbReference type="EMBL" id="JADGJH010003875">
    <property type="protein sequence ID" value="KAJ3088327.1"/>
    <property type="molecule type" value="Genomic_DNA"/>
</dbReference>
<organism evidence="1 2">
    <name type="scientific">Physocladia obscura</name>
    <dbReference type="NCBI Taxonomy" id="109957"/>
    <lineage>
        <taxon>Eukaryota</taxon>
        <taxon>Fungi</taxon>
        <taxon>Fungi incertae sedis</taxon>
        <taxon>Chytridiomycota</taxon>
        <taxon>Chytridiomycota incertae sedis</taxon>
        <taxon>Chytridiomycetes</taxon>
        <taxon>Chytridiales</taxon>
        <taxon>Chytriomycetaceae</taxon>
        <taxon>Physocladia</taxon>
    </lineage>
</organism>
<protein>
    <submittedName>
        <fullName evidence="1">Uncharacterized protein</fullName>
    </submittedName>
</protein>
<feature type="non-terminal residue" evidence="1">
    <location>
        <position position="1"/>
    </location>
</feature>
<comment type="caution">
    <text evidence="1">The sequence shown here is derived from an EMBL/GenBank/DDBJ whole genome shotgun (WGS) entry which is preliminary data.</text>
</comment>
<name>A0AAD5SQP1_9FUNG</name>
<proteinExistence type="predicted"/>
<dbReference type="AlphaFoldDB" id="A0AAD5SQP1"/>
<evidence type="ECO:0000313" key="2">
    <source>
        <dbReference type="Proteomes" id="UP001211907"/>
    </source>
</evidence>
<sequence>TAILKSTNTWNFIKAAADNWRNSKSHRFSQGEWNNILQKYVPTARVAQFFLLRLIHSRAADQRFIVRSAADVHKVPTANEFEDLKNWFSENYSSIVGAKTGRLLGFLSNSGLDQASMDQMNPALRADQAGQEWILDGEGWNRYNFVCYLGCIDVIYN</sequence>
<accession>A0AAD5SQP1</accession>